<dbReference type="Proteomes" id="UP000295197">
    <property type="component" value="Unassembled WGS sequence"/>
</dbReference>
<reference evidence="1 2" key="1">
    <citation type="submission" date="2019-03" db="EMBL/GenBank/DDBJ databases">
        <title>Genomic Encyclopedia of Type Strains, Phase IV (KMG-IV): sequencing the most valuable type-strain genomes for metagenomic binning, comparative biology and taxonomic classification.</title>
        <authorList>
            <person name="Goeker M."/>
        </authorList>
    </citation>
    <scope>NUCLEOTIDE SEQUENCE [LARGE SCALE GENOMIC DNA]</scope>
    <source>
        <strain evidence="1 2">DSM 22362</strain>
    </source>
</reference>
<dbReference type="OrthoDB" id="785205at2"/>
<comment type="caution">
    <text evidence="1">The sequence shown here is derived from an EMBL/GenBank/DDBJ whole genome shotgun (WGS) entry which is preliminary data.</text>
</comment>
<keyword evidence="2" id="KW-1185">Reference proteome</keyword>
<gene>
    <name evidence="1" type="ORF">EDC17_100194</name>
</gene>
<sequence>MLTLPIRLNIAKGNFWSFNNETLTPDIKYSNYANPSITVNNGIVPTSFGAGFVYEEYAAGKAVNFLGPREILIKFPIKEVLSIKRLGFDVTGSATGPKDFELYYSLDEGDNYQTIELVNQFVNVAANSKSSFTYDLESLNLRVMNCGSKWG</sequence>
<evidence type="ECO:0000313" key="2">
    <source>
        <dbReference type="Proteomes" id="UP000295197"/>
    </source>
</evidence>
<name>A0A4R3W341_9SPHI</name>
<organism evidence="1 2">
    <name type="scientific">Sphingobacterium alimentarium</name>
    <dbReference type="NCBI Taxonomy" id="797292"/>
    <lineage>
        <taxon>Bacteria</taxon>
        <taxon>Pseudomonadati</taxon>
        <taxon>Bacteroidota</taxon>
        <taxon>Sphingobacteriia</taxon>
        <taxon>Sphingobacteriales</taxon>
        <taxon>Sphingobacteriaceae</taxon>
        <taxon>Sphingobacterium</taxon>
    </lineage>
</organism>
<dbReference type="EMBL" id="SMBZ01000001">
    <property type="protein sequence ID" value="TCV20751.1"/>
    <property type="molecule type" value="Genomic_DNA"/>
</dbReference>
<evidence type="ECO:0000313" key="1">
    <source>
        <dbReference type="EMBL" id="TCV20751.1"/>
    </source>
</evidence>
<dbReference type="RefSeq" id="WP_132775863.1">
    <property type="nucleotide sequence ID" value="NZ_SMBZ01000001.1"/>
</dbReference>
<protein>
    <recommendedName>
        <fullName evidence="3">F5/8 type C domain-containing protein</fullName>
    </recommendedName>
</protein>
<accession>A0A4R3W341</accession>
<evidence type="ECO:0008006" key="3">
    <source>
        <dbReference type="Google" id="ProtNLM"/>
    </source>
</evidence>
<dbReference type="AlphaFoldDB" id="A0A4R3W341"/>
<proteinExistence type="predicted"/>